<dbReference type="GO" id="GO:0009318">
    <property type="term" value="C:exodeoxyribonuclease VII complex"/>
    <property type="evidence" value="ECO:0007669"/>
    <property type="project" value="UniProtKB-UniRule"/>
</dbReference>
<reference evidence="7" key="1">
    <citation type="journal article" date="2021" name="Microb. Physiol.">
        <title>Proteogenomic Insights into the Physiology of Marine, Sulfate-Reducing, Filamentous Desulfonema limicola and Desulfonema magnum.</title>
        <authorList>
            <person name="Schnaars V."/>
            <person name="Wohlbrand L."/>
            <person name="Scheve S."/>
            <person name="Hinrichs C."/>
            <person name="Reinhardt R."/>
            <person name="Rabus R."/>
        </authorList>
    </citation>
    <scope>NUCLEOTIDE SEQUENCE</scope>
    <source>
        <strain evidence="7">5ac10</strain>
    </source>
</reference>
<evidence type="ECO:0000256" key="2">
    <source>
        <dbReference type="ARBA" id="ARBA00022490"/>
    </source>
</evidence>
<dbReference type="SUPFAM" id="SSF116842">
    <property type="entry name" value="XseB-like"/>
    <property type="match status" value="1"/>
</dbReference>
<protein>
    <recommendedName>
        <fullName evidence="6">Exodeoxyribonuclease 7 small subunit</fullName>
        <ecNumber evidence="6">3.1.11.6</ecNumber>
    </recommendedName>
    <alternativeName>
        <fullName evidence="6">Exodeoxyribonuclease VII small subunit</fullName>
        <shortName evidence="6">Exonuclease VII small subunit</shortName>
    </alternativeName>
</protein>
<dbReference type="GO" id="GO:0005829">
    <property type="term" value="C:cytosol"/>
    <property type="evidence" value="ECO:0007669"/>
    <property type="project" value="TreeGrafter"/>
</dbReference>
<dbReference type="Gene3D" id="1.10.287.1040">
    <property type="entry name" value="Exonuclease VII, small subunit"/>
    <property type="match status" value="1"/>
</dbReference>
<comment type="catalytic activity">
    <reaction evidence="6">
        <text>Exonucleolytic cleavage in either 5'- to 3'- or 3'- to 5'-direction to yield nucleoside 5'-phosphates.</text>
        <dbReference type="EC" id="3.1.11.6"/>
    </reaction>
</comment>
<evidence type="ECO:0000256" key="4">
    <source>
        <dbReference type="ARBA" id="ARBA00022801"/>
    </source>
</evidence>
<sequence>MAVKQTFEKAMKQLEDIVHELESGDLSLENAMKKFEEGIQLSKFCSKKLDETEKKITMLTCDQDGNISEVKGIVESL</sequence>
<evidence type="ECO:0000313" key="8">
    <source>
        <dbReference type="Proteomes" id="UP000663720"/>
    </source>
</evidence>
<keyword evidence="8" id="KW-1185">Reference proteome</keyword>
<evidence type="ECO:0000256" key="6">
    <source>
        <dbReference type="HAMAP-Rule" id="MF_00337"/>
    </source>
</evidence>
<keyword evidence="2 6" id="KW-0963">Cytoplasm</keyword>
<dbReference type="HAMAP" id="MF_00337">
    <property type="entry name" value="Exonuc_7_S"/>
    <property type="match status" value="1"/>
</dbReference>
<dbReference type="EC" id="3.1.11.6" evidence="6"/>
<name>A0A975GGK9_9BACT</name>
<proteinExistence type="inferred from homology"/>
<dbReference type="AlphaFoldDB" id="A0A975GGK9"/>
<dbReference type="Proteomes" id="UP000663720">
    <property type="component" value="Chromosome"/>
</dbReference>
<dbReference type="PANTHER" id="PTHR34137:SF1">
    <property type="entry name" value="EXODEOXYRIBONUCLEASE 7 SMALL SUBUNIT"/>
    <property type="match status" value="1"/>
</dbReference>
<evidence type="ECO:0000256" key="3">
    <source>
        <dbReference type="ARBA" id="ARBA00022722"/>
    </source>
</evidence>
<dbReference type="GO" id="GO:0008855">
    <property type="term" value="F:exodeoxyribonuclease VII activity"/>
    <property type="evidence" value="ECO:0007669"/>
    <property type="project" value="UniProtKB-UniRule"/>
</dbReference>
<dbReference type="InterPro" id="IPR037004">
    <property type="entry name" value="Exonuc_VII_ssu_sf"/>
</dbReference>
<comment type="function">
    <text evidence="6">Bidirectionally degrades single-stranded DNA into large acid-insoluble oligonucleotides, which are then degraded further into small acid-soluble oligonucleotides.</text>
</comment>
<keyword evidence="5 6" id="KW-0269">Exonuclease</keyword>
<dbReference type="NCBIfam" id="TIGR01280">
    <property type="entry name" value="xseB"/>
    <property type="match status" value="1"/>
</dbReference>
<accession>A0A975GGK9</accession>
<organism evidence="7 8">
    <name type="scientific">Desulfonema limicola</name>
    <dbReference type="NCBI Taxonomy" id="45656"/>
    <lineage>
        <taxon>Bacteria</taxon>
        <taxon>Pseudomonadati</taxon>
        <taxon>Thermodesulfobacteriota</taxon>
        <taxon>Desulfobacteria</taxon>
        <taxon>Desulfobacterales</taxon>
        <taxon>Desulfococcaceae</taxon>
        <taxon>Desulfonema</taxon>
    </lineage>
</organism>
<comment type="similarity">
    <text evidence="1 6">Belongs to the XseB family.</text>
</comment>
<dbReference type="EMBL" id="CP061799">
    <property type="protein sequence ID" value="QTA80426.1"/>
    <property type="molecule type" value="Genomic_DNA"/>
</dbReference>
<evidence type="ECO:0000256" key="5">
    <source>
        <dbReference type="ARBA" id="ARBA00022839"/>
    </source>
</evidence>
<dbReference type="GO" id="GO:0006308">
    <property type="term" value="P:DNA catabolic process"/>
    <property type="evidence" value="ECO:0007669"/>
    <property type="project" value="UniProtKB-UniRule"/>
</dbReference>
<dbReference type="RefSeq" id="WP_207692074.1">
    <property type="nucleotide sequence ID" value="NZ_CP061799.1"/>
</dbReference>
<evidence type="ECO:0000313" key="7">
    <source>
        <dbReference type="EMBL" id="QTA80426.1"/>
    </source>
</evidence>
<dbReference type="InterPro" id="IPR003761">
    <property type="entry name" value="Exonuc_VII_S"/>
</dbReference>
<comment type="subunit">
    <text evidence="6">Heterooligomer composed of large and small subunits.</text>
</comment>
<keyword evidence="3 6" id="KW-0540">Nuclease</keyword>
<dbReference type="PANTHER" id="PTHR34137">
    <property type="entry name" value="EXODEOXYRIBONUCLEASE 7 SMALL SUBUNIT"/>
    <property type="match status" value="1"/>
</dbReference>
<dbReference type="PIRSF" id="PIRSF006488">
    <property type="entry name" value="Exonuc_VII_S"/>
    <property type="match status" value="1"/>
</dbReference>
<evidence type="ECO:0000256" key="1">
    <source>
        <dbReference type="ARBA" id="ARBA00009998"/>
    </source>
</evidence>
<gene>
    <name evidence="6 7" type="primary">xseB</name>
    <name evidence="7" type="ORF">dnl_27290</name>
</gene>
<comment type="subcellular location">
    <subcellularLocation>
        <location evidence="6">Cytoplasm</location>
    </subcellularLocation>
</comment>
<dbReference type="KEGG" id="dli:dnl_27290"/>
<dbReference type="NCBIfam" id="NF002140">
    <property type="entry name" value="PRK00977.1-4"/>
    <property type="match status" value="1"/>
</dbReference>
<keyword evidence="4 6" id="KW-0378">Hydrolase</keyword>
<dbReference type="Pfam" id="PF02609">
    <property type="entry name" value="Exonuc_VII_S"/>
    <property type="match status" value="1"/>
</dbReference>